<dbReference type="STRING" id="709986.Deima_2165"/>
<evidence type="ECO:0000313" key="1">
    <source>
        <dbReference type="EMBL" id="ADV67805.1"/>
    </source>
</evidence>
<accession>E8U9R6</accession>
<keyword evidence="2" id="KW-1185">Reference proteome</keyword>
<dbReference type="EMBL" id="CP002454">
    <property type="protein sequence ID" value="ADV67805.1"/>
    <property type="molecule type" value="Genomic_DNA"/>
</dbReference>
<name>E8U9R6_DEIML</name>
<dbReference type="AlphaFoldDB" id="E8U9R6"/>
<dbReference type="HOGENOM" id="CLU_2381409_0_0_0"/>
<sequence>MSVPTVNGRLVYTEDPAGVPCTVTLAGGVRLDVRLSAEHLDHFDLTVRTGKYYAGSGASANVRYQRPATPGEPHALDFNVRDVVLIAHSKLPHL</sequence>
<protein>
    <submittedName>
        <fullName evidence="1">Uncharacterized protein</fullName>
    </submittedName>
</protein>
<dbReference type="RefSeq" id="WP_013557310.1">
    <property type="nucleotide sequence ID" value="NC_014958.1"/>
</dbReference>
<gene>
    <name evidence="1" type="ordered locus">Deima_2165</name>
</gene>
<reference evidence="2" key="2">
    <citation type="submission" date="2011-01" db="EMBL/GenBank/DDBJ databases">
        <title>The complete genome of Deinococcus maricopensis DSM 21211.</title>
        <authorList>
            <consortium name="US DOE Joint Genome Institute (JGI-PGF)"/>
            <person name="Lucas S."/>
            <person name="Copeland A."/>
            <person name="Lapidus A."/>
            <person name="Goodwin L."/>
            <person name="Pitluck S."/>
            <person name="Kyrpides N."/>
            <person name="Mavromatis K."/>
            <person name="Pagani I."/>
            <person name="Ivanova N."/>
            <person name="Ovchinnikova G."/>
            <person name="Zeytun A."/>
            <person name="Detter J.C."/>
            <person name="Han C."/>
            <person name="Land M."/>
            <person name="Hauser L."/>
            <person name="Markowitz V."/>
            <person name="Cheng J.-F."/>
            <person name="Hugenholtz P."/>
            <person name="Woyke T."/>
            <person name="Wu D."/>
            <person name="Pukall R."/>
            <person name="Gehrich-Schroeter G."/>
            <person name="Brambilla E."/>
            <person name="Klenk H.-P."/>
            <person name="Eisen J.A."/>
        </authorList>
    </citation>
    <scope>NUCLEOTIDE SEQUENCE [LARGE SCALE GENOMIC DNA]</scope>
    <source>
        <strain evidence="2">DSM 21211 / LMG 22137 / NRRL B-23946 / LB-34</strain>
    </source>
</reference>
<reference evidence="1 2" key="1">
    <citation type="journal article" date="2011" name="Stand. Genomic Sci.">
        <title>Complete genome sequence of Deinococcus maricopensis type strain (LB-34).</title>
        <authorList>
            <person name="Pukall R."/>
            <person name="Zeytun A."/>
            <person name="Lucas S."/>
            <person name="Lapidus A."/>
            <person name="Hammon N."/>
            <person name="Deshpande S."/>
            <person name="Nolan M."/>
            <person name="Cheng J.F."/>
            <person name="Pitluck S."/>
            <person name="Liolios K."/>
            <person name="Pagani I."/>
            <person name="Mikhailova N."/>
            <person name="Ivanova N."/>
            <person name="Mavromatis K."/>
            <person name="Pati A."/>
            <person name="Tapia R."/>
            <person name="Han C."/>
            <person name="Goodwin L."/>
            <person name="Chen A."/>
            <person name="Palaniappan K."/>
            <person name="Land M."/>
            <person name="Hauser L."/>
            <person name="Chang Y.J."/>
            <person name="Jeffries C.D."/>
            <person name="Brambilla E.M."/>
            <person name="Rohde M."/>
            <person name="Goker M."/>
            <person name="Detter J.C."/>
            <person name="Woyke T."/>
            <person name="Bristow J."/>
            <person name="Eisen J.A."/>
            <person name="Markowitz V."/>
            <person name="Hugenholtz P."/>
            <person name="Kyrpides N.C."/>
            <person name="Klenk H.P."/>
        </authorList>
    </citation>
    <scope>NUCLEOTIDE SEQUENCE [LARGE SCALE GENOMIC DNA]</scope>
    <source>
        <strain evidence="2">DSM 21211 / LMG 22137 / NRRL B-23946 / LB-34</strain>
    </source>
</reference>
<evidence type="ECO:0000313" key="2">
    <source>
        <dbReference type="Proteomes" id="UP000008635"/>
    </source>
</evidence>
<dbReference type="Proteomes" id="UP000008635">
    <property type="component" value="Chromosome"/>
</dbReference>
<dbReference type="KEGG" id="dmr:Deima_2165"/>
<proteinExistence type="predicted"/>
<organism evidence="1 2">
    <name type="scientific">Deinococcus maricopensis (strain DSM 21211 / LMG 22137 / NRRL B-23946 / LB-34)</name>
    <dbReference type="NCBI Taxonomy" id="709986"/>
    <lineage>
        <taxon>Bacteria</taxon>
        <taxon>Thermotogati</taxon>
        <taxon>Deinococcota</taxon>
        <taxon>Deinococci</taxon>
        <taxon>Deinococcales</taxon>
        <taxon>Deinococcaceae</taxon>
        <taxon>Deinococcus</taxon>
    </lineage>
</organism>